<feature type="domain" description="GST N-terminal" evidence="1">
    <location>
        <begin position="22"/>
        <end position="88"/>
    </location>
</feature>
<dbReference type="InterPro" id="IPR004045">
    <property type="entry name" value="Glutathione_S-Trfase_N"/>
</dbReference>
<dbReference type="CDD" id="cd03194">
    <property type="entry name" value="GST_C_3"/>
    <property type="match status" value="1"/>
</dbReference>
<dbReference type="EMBL" id="CP031598">
    <property type="protein sequence ID" value="QEW29118.1"/>
    <property type="molecule type" value="Genomic_DNA"/>
</dbReference>
<protein>
    <submittedName>
        <fullName evidence="2">Glutathione S-transferase YfcF</fullName>
        <ecNumber evidence="2">2.5.1.18</ecNumber>
    </submittedName>
</protein>
<dbReference type="Pfam" id="PF13409">
    <property type="entry name" value="GST_N_2"/>
    <property type="match status" value="1"/>
</dbReference>
<gene>
    <name evidence="2" type="primary">yfcF</name>
    <name evidence="2" type="ORF">RIdsm_04960</name>
</gene>
<dbReference type="GO" id="GO:0016034">
    <property type="term" value="F:maleylacetoacetate isomerase activity"/>
    <property type="evidence" value="ECO:0007669"/>
    <property type="project" value="TreeGrafter"/>
</dbReference>
<dbReference type="GO" id="GO:0006749">
    <property type="term" value="P:glutathione metabolic process"/>
    <property type="evidence" value="ECO:0007669"/>
    <property type="project" value="TreeGrafter"/>
</dbReference>
<keyword evidence="2" id="KW-0808">Transferase</keyword>
<evidence type="ECO:0000313" key="2">
    <source>
        <dbReference type="EMBL" id="QEW29118.1"/>
    </source>
</evidence>
<dbReference type="KEGG" id="rid:RIdsm_04960"/>
<dbReference type="AlphaFoldDB" id="A0A5P3AL45"/>
<evidence type="ECO:0000259" key="1">
    <source>
        <dbReference type="Pfam" id="PF13409"/>
    </source>
</evidence>
<organism evidence="2 3">
    <name type="scientific">Roseovarius indicus</name>
    <dbReference type="NCBI Taxonomy" id="540747"/>
    <lineage>
        <taxon>Bacteria</taxon>
        <taxon>Pseudomonadati</taxon>
        <taxon>Pseudomonadota</taxon>
        <taxon>Alphaproteobacteria</taxon>
        <taxon>Rhodobacterales</taxon>
        <taxon>Roseobacteraceae</taxon>
        <taxon>Roseovarius</taxon>
    </lineage>
</organism>
<dbReference type="Proteomes" id="UP000325785">
    <property type="component" value="Chromosome"/>
</dbReference>
<sequence length="300" mass="33335">MPRRRYSLRVMTYDLFIGDRAFSSWSLRGWLMFEKFGLPCRVHMVGLYDGTMQADLADLAPARLVPVMRDADGVVVGDTLAMAETLAERHPEAGLWPADPVARALARWIVAEMHSGFGALRGDCPMQLLHQLEGFVPSEAVLADLARIEELWSMVRARHGQDGPWLFGDYSLADVFYAPVAARIAGYGLPVGQTTQDYVDLTLSEMAFRRWRALGLTKSYDPVPYDMDLAKRAWPGPPPRPARAVESGDAENATCPYSGKPVTHLLETGGRIFGFCNATCRDKTVNDQDAWPAFVALREK</sequence>
<evidence type="ECO:0000313" key="3">
    <source>
        <dbReference type="Proteomes" id="UP000325785"/>
    </source>
</evidence>
<accession>A0A5P3AL45</accession>
<dbReference type="SUPFAM" id="SSF47616">
    <property type="entry name" value="GST C-terminal domain-like"/>
    <property type="match status" value="1"/>
</dbReference>
<dbReference type="Gene3D" id="3.40.30.10">
    <property type="entry name" value="Glutaredoxin"/>
    <property type="match status" value="1"/>
</dbReference>
<dbReference type="InterPro" id="IPR036249">
    <property type="entry name" value="Thioredoxin-like_sf"/>
</dbReference>
<name>A0A5P3AL45_9RHOB</name>
<proteinExistence type="predicted"/>
<dbReference type="PANTHER" id="PTHR42673:SF4">
    <property type="entry name" value="MALEYLACETOACETATE ISOMERASE"/>
    <property type="match status" value="1"/>
</dbReference>
<dbReference type="Gene3D" id="1.20.1050.10">
    <property type="match status" value="1"/>
</dbReference>
<reference evidence="2 3" key="1">
    <citation type="submission" date="2018-08" db="EMBL/GenBank/DDBJ databases">
        <title>Genetic Globetrotter - A new plasmid hitch-hiking vast phylogenetic and geographic distances.</title>
        <authorList>
            <person name="Vollmers J."/>
            <person name="Petersen J."/>
        </authorList>
    </citation>
    <scope>NUCLEOTIDE SEQUENCE [LARGE SCALE GENOMIC DNA]</scope>
    <source>
        <strain evidence="2 3">DSM 26383</strain>
    </source>
</reference>
<dbReference type="SUPFAM" id="SSF52833">
    <property type="entry name" value="Thioredoxin-like"/>
    <property type="match status" value="1"/>
</dbReference>
<dbReference type="GO" id="GO:0004364">
    <property type="term" value="F:glutathione transferase activity"/>
    <property type="evidence" value="ECO:0007669"/>
    <property type="project" value="UniProtKB-EC"/>
</dbReference>
<dbReference type="PANTHER" id="PTHR42673">
    <property type="entry name" value="MALEYLACETOACETATE ISOMERASE"/>
    <property type="match status" value="1"/>
</dbReference>
<dbReference type="EC" id="2.5.1.18" evidence="2"/>
<dbReference type="InterPro" id="IPR036282">
    <property type="entry name" value="Glutathione-S-Trfase_C_sf"/>
</dbReference>
<dbReference type="GO" id="GO:0006559">
    <property type="term" value="P:L-phenylalanine catabolic process"/>
    <property type="evidence" value="ECO:0007669"/>
    <property type="project" value="TreeGrafter"/>
</dbReference>